<keyword evidence="5" id="KW-0812">Transmembrane</keyword>
<evidence type="ECO:0000256" key="3">
    <source>
        <dbReference type="ARBA" id="ARBA00029638"/>
    </source>
</evidence>
<organism evidence="6 7">
    <name type="scientific">Pseudomonas gregormendelii</name>
    <dbReference type="NCBI Taxonomy" id="1628277"/>
    <lineage>
        <taxon>Bacteria</taxon>
        <taxon>Pseudomonadati</taxon>
        <taxon>Pseudomonadota</taxon>
        <taxon>Gammaproteobacteria</taxon>
        <taxon>Pseudomonadales</taxon>
        <taxon>Pseudomonadaceae</taxon>
        <taxon>Pseudomonas</taxon>
    </lineage>
</organism>
<evidence type="ECO:0000313" key="6">
    <source>
        <dbReference type="EMBL" id="MBN3968785.1"/>
    </source>
</evidence>
<dbReference type="PANTHER" id="PTHR30093">
    <property type="entry name" value="GENERAL SECRETION PATHWAY PROTEIN G"/>
    <property type="match status" value="1"/>
</dbReference>
<dbReference type="InterPro" id="IPR012902">
    <property type="entry name" value="N_methyl_site"/>
</dbReference>
<dbReference type="NCBIfam" id="TIGR02532">
    <property type="entry name" value="IV_pilin_GFxxxE"/>
    <property type="match status" value="1"/>
</dbReference>
<proteinExistence type="inferred from homology"/>
<keyword evidence="5" id="KW-0472">Membrane</keyword>
<evidence type="ECO:0000256" key="4">
    <source>
        <dbReference type="RuleBase" id="RU000389"/>
    </source>
</evidence>
<evidence type="ECO:0000256" key="2">
    <source>
        <dbReference type="ARBA" id="ARBA00022481"/>
    </source>
</evidence>
<dbReference type="Proteomes" id="UP000772591">
    <property type="component" value="Unassembled WGS sequence"/>
</dbReference>
<keyword evidence="2" id="KW-0488">Methylation</keyword>
<dbReference type="Gene3D" id="3.30.700.10">
    <property type="entry name" value="Glycoprotein, Type 4 Pilin"/>
    <property type="match status" value="1"/>
</dbReference>
<dbReference type="Pfam" id="PF07963">
    <property type="entry name" value="N_methyl"/>
    <property type="match status" value="1"/>
</dbReference>
<name>A0ABS3ARD9_9PSED</name>
<dbReference type="PROSITE" id="PS00409">
    <property type="entry name" value="PROKAR_NTER_METHYL"/>
    <property type="match status" value="1"/>
</dbReference>
<evidence type="ECO:0000256" key="1">
    <source>
        <dbReference type="ARBA" id="ARBA00005233"/>
    </source>
</evidence>
<gene>
    <name evidence="6" type="ORF">IMW75_26415</name>
</gene>
<dbReference type="RefSeq" id="WP_205894274.1">
    <property type="nucleotide sequence ID" value="NZ_JADEVO010000077.1"/>
</dbReference>
<comment type="similarity">
    <text evidence="1 4">Belongs to the N-Me-Phe pilin family.</text>
</comment>
<accession>A0ABS3ARD9</accession>
<dbReference type="PANTHER" id="PTHR30093:SF34">
    <property type="entry name" value="PREPILIN PEPTIDASE-DEPENDENT PROTEIN D"/>
    <property type="match status" value="1"/>
</dbReference>
<dbReference type="InterPro" id="IPR001082">
    <property type="entry name" value="Pilin"/>
</dbReference>
<evidence type="ECO:0000313" key="7">
    <source>
        <dbReference type="Proteomes" id="UP000772591"/>
    </source>
</evidence>
<keyword evidence="5" id="KW-1133">Transmembrane helix</keyword>
<dbReference type="InterPro" id="IPR045584">
    <property type="entry name" value="Pilin-like"/>
</dbReference>
<reference evidence="6 7" key="1">
    <citation type="journal article" date="2021" name="Int. J. Syst. Evol. Microbiol.">
        <title>Pseudomonas piscium sp. nov., Pseudomonas pisciculturae sp. nov., Pseudomonas mucoides sp. nov. and Pseudomonas neuropathica sp. nov. isolated from rainbow trout.</title>
        <authorList>
            <person name="Duman M."/>
            <person name="Mulet M."/>
            <person name="Altun S."/>
            <person name="Saticioglu I.B."/>
            <person name="Gomila M."/>
            <person name="Lalucat J."/>
            <person name="Garcia-Valdes E."/>
        </authorList>
    </citation>
    <scope>NUCLEOTIDE SEQUENCE [LARGE SCALE GENOMIC DNA]</scope>
    <source>
        <strain evidence="6 7">LMG 28632</strain>
    </source>
</reference>
<dbReference type="Pfam" id="PF00114">
    <property type="entry name" value="Pilin"/>
    <property type="match status" value="1"/>
</dbReference>
<keyword evidence="4" id="KW-0281">Fimbrium</keyword>
<protein>
    <recommendedName>
        <fullName evidence="3">Pilin</fullName>
    </recommendedName>
</protein>
<feature type="transmembrane region" description="Helical" evidence="5">
    <location>
        <begin position="7"/>
        <end position="31"/>
    </location>
</feature>
<dbReference type="SUPFAM" id="SSF54523">
    <property type="entry name" value="Pili subunits"/>
    <property type="match status" value="1"/>
</dbReference>
<dbReference type="EMBL" id="JADEVO010000077">
    <property type="protein sequence ID" value="MBN3968785.1"/>
    <property type="molecule type" value="Genomic_DNA"/>
</dbReference>
<evidence type="ECO:0000256" key="5">
    <source>
        <dbReference type="SAM" id="Phobius"/>
    </source>
</evidence>
<keyword evidence="7" id="KW-1185">Reference proteome</keyword>
<sequence length="139" mass="14065">MKSAQQGFTLIELLIVVAIIGILATFAIPAYSDYVAKAKVGAAIAEISPGKTGYEVMVNEGNAASISPAGIGLQTSTPNCTTIATTQAATGDGTISCVIKDNIAAAGSVVWSRSTAGVWTCKYTGADKYASKGCPKGTL</sequence>
<comment type="caution">
    <text evidence="6">The sequence shown here is derived from an EMBL/GenBank/DDBJ whole genome shotgun (WGS) entry which is preliminary data.</text>
</comment>